<evidence type="ECO:0000256" key="1">
    <source>
        <dbReference type="SAM" id="Coils"/>
    </source>
</evidence>
<organism evidence="3 4">
    <name type="scientific">Sellimonas catena</name>
    <dbReference type="NCBI Taxonomy" id="2994035"/>
    <lineage>
        <taxon>Bacteria</taxon>
        <taxon>Bacillati</taxon>
        <taxon>Bacillota</taxon>
        <taxon>Clostridia</taxon>
        <taxon>Lachnospirales</taxon>
        <taxon>Lachnospiraceae</taxon>
        <taxon>Sellimonas</taxon>
    </lineage>
</organism>
<dbReference type="RefSeq" id="WP_281844521.1">
    <property type="nucleotide sequence ID" value="NZ_BSCH01000004.1"/>
</dbReference>
<dbReference type="InterPro" id="IPR002629">
    <property type="entry name" value="Met_Synth_C/arc"/>
</dbReference>
<evidence type="ECO:0000313" key="3">
    <source>
        <dbReference type="EMBL" id="GLG89314.1"/>
    </source>
</evidence>
<dbReference type="SUPFAM" id="SSF51726">
    <property type="entry name" value="UROD/MetE-like"/>
    <property type="match status" value="1"/>
</dbReference>
<dbReference type="GO" id="GO:0003871">
    <property type="term" value="F:5-methyltetrahydropteroyltriglutamate-homocysteine S-methyltransferase activity"/>
    <property type="evidence" value="ECO:0007669"/>
    <property type="project" value="InterPro"/>
</dbReference>
<keyword evidence="1" id="KW-0175">Coiled coil</keyword>
<comment type="caution">
    <text evidence="3">The sequence shown here is derived from an EMBL/GenBank/DDBJ whole genome shotgun (WGS) entry which is preliminary data.</text>
</comment>
<accession>A0A9W6FEK4</accession>
<dbReference type="GO" id="GO:0009086">
    <property type="term" value="P:methionine biosynthetic process"/>
    <property type="evidence" value="ECO:0007669"/>
    <property type="project" value="InterPro"/>
</dbReference>
<dbReference type="Gene3D" id="3.20.20.210">
    <property type="match status" value="1"/>
</dbReference>
<dbReference type="CDD" id="cd03311">
    <property type="entry name" value="CIMS_C_terminal_like"/>
    <property type="match status" value="1"/>
</dbReference>
<gene>
    <name evidence="3" type="primary">yxjG</name>
    <name evidence="3" type="ORF">Selli2_07410</name>
</gene>
<name>A0A9W6FEK4_9FIRM</name>
<dbReference type="GO" id="GO:0008270">
    <property type="term" value="F:zinc ion binding"/>
    <property type="evidence" value="ECO:0007669"/>
    <property type="project" value="InterPro"/>
</dbReference>
<dbReference type="Pfam" id="PF01717">
    <property type="entry name" value="Meth_synt_2"/>
    <property type="match status" value="1"/>
</dbReference>
<proteinExistence type="predicted"/>
<reference evidence="3" key="3">
    <citation type="journal article" date="2023" name="Int. J. Syst. Evol. Microbiol.">
        <title>Sellimonas catena sp. nov., isolated from human faeces.</title>
        <authorList>
            <person name="Hisatomi A."/>
            <person name="Ohkuma M."/>
            <person name="Sakamoto M."/>
        </authorList>
    </citation>
    <scope>NUCLEOTIDE SEQUENCE</scope>
    <source>
        <strain evidence="3">18CBH55</strain>
    </source>
</reference>
<dbReference type="AlphaFoldDB" id="A0A9W6FEK4"/>
<dbReference type="NCBIfam" id="NF005085">
    <property type="entry name" value="PRK06520.1"/>
    <property type="match status" value="1"/>
</dbReference>
<dbReference type="Proteomes" id="UP001145094">
    <property type="component" value="Unassembled WGS sequence"/>
</dbReference>
<evidence type="ECO:0000259" key="2">
    <source>
        <dbReference type="Pfam" id="PF01717"/>
    </source>
</evidence>
<feature type="domain" description="Cobalamin-independent methionine synthase MetE C-terminal/archaeal" evidence="2">
    <location>
        <begin position="13"/>
        <end position="341"/>
    </location>
</feature>
<dbReference type="EMBL" id="BSCH01000004">
    <property type="protein sequence ID" value="GLG89314.1"/>
    <property type="molecule type" value="Genomic_DNA"/>
</dbReference>
<dbReference type="InterPro" id="IPR038071">
    <property type="entry name" value="UROD/MetE-like_sf"/>
</dbReference>
<sequence>MAKQHAPFRYDYVGSFLRPEKLKEARKALEEGKITAEELKAVEDEAIRDLVKKQKEAGYHVITDGEFRRSTWHLDFMWGFEGVAHKKTEQGIAFQGENAMLDDTWLTGKIRVGTHPFVEHFRFVKALEDEHTVAKQTIPAPAQFFAQMLISGNLEQTRKVYKTDEELMEDIAEGYRKVIRDLYDAGCRNLQLDDCTWGLLVAEEFAGSREEIQGSAEKFVKVNNLAIQNQPEDLVITTHVCRGNYHSAYFSSGAYDPIAKPLFGEEQVDAFYLEYDDERSGSFAPLAEVTGEKKVVLGLITTKSPVLEEKEEVKKRIYEAAKYIPLDRLYLSPQCGFASCEIGNKLTEEEQWAKLALVKEIAEEVWG</sequence>
<dbReference type="PANTHER" id="PTHR43844">
    <property type="entry name" value="METHIONINE SYNTHASE"/>
    <property type="match status" value="1"/>
</dbReference>
<reference evidence="3" key="1">
    <citation type="submission" date="2022-11" db="EMBL/GenBank/DDBJ databases">
        <title>Draft genome sequence of Sellimonas catena strain 18CBH55.</title>
        <authorList>
            <person name="Hisatomi A."/>
            <person name="Ohkuma M."/>
            <person name="Sakamoto M."/>
        </authorList>
    </citation>
    <scope>NUCLEOTIDE SEQUENCE</scope>
    <source>
        <strain evidence="3">18CBH55</strain>
    </source>
</reference>
<reference evidence="3" key="2">
    <citation type="submission" date="2022-11" db="EMBL/GenBank/DDBJ databases">
        <title>Draft genome sequence of Sellimonas catena strain 18CBH55.</title>
        <authorList>
            <person name="Atsushi H."/>
            <person name="Moriya O."/>
            <person name="Mitsuo S."/>
        </authorList>
    </citation>
    <scope>NUCLEOTIDE SEQUENCE</scope>
    <source>
        <strain evidence="3">18CBH55</strain>
    </source>
</reference>
<evidence type="ECO:0000313" key="4">
    <source>
        <dbReference type="Proteomes" id="UP001145094"/>
    </source>
</evidence>
<protein>
    <recommendedName>
        <fullName evidence="2">Cobalamin-independent methionine synthase MetE C-terminal/archaeal domain-containing protein</fullName>
    </recommendedName>
</protein>
<feature type="coiled-coil region" evidence="1">
    <location>
        <begin position="22"/>
        <end position="56"/>
    </location>
</feature>
<dbReference type="PANTHER" id="PTHR43844:SF1">
    <property type="entry name" value="METHIONINE SYNTHASE"/>
    <property type="match status" value="1"/>
</dbReference>